<dbReference type="RefSeq" id="XP_022507600.1">
    <property type="nucleotide sequence ID" value="XM_022660111.1"/>
</dbReference>
<dbReference type="Proteomes" id="UP000077002">
    <property type="component" value="Unassembled WGS sequence"/>
</dbReference>
<protein>
    <submittedName>
        <fullName evidence="2">Uncharacterized protein</fullName>
    </submittedName>
</protein>
<gene>
    <name evidence="2" type="ORF">AYO21_10188</name>
</gene>
<organism evidence="2 3">
    <name type="scientific">Fonsecaea monophora</name>
    <dbReference type="NCBI Taxonomy" id="254056"/>
    <lineage>
        <taxon>Eukaryota</taxon>
        <taxon>Fungi</taxon>
        <taxon>Dikarya</taxon>
        <taxon>Ascomycota</taxon>
        <taxon>Pezizomycotina</taxon>
        <taxon>Eurotiomycetes</taxon>
        <taxon>Chaetothyriomycetidae</taxon>
        <taxon>Chaetothyriales</taxon>
        <taxon>Herpotrichiellaceae</taxon>
        <taxon>Fonsecaea</taxon>
    </lineage>
</organism>
<comment type="caution">
    <text evidence="2">The sequence shown here is derived from an EMBL/GenBank/DDBJ whole genome shotgun (WGS) entry which is preliminary data.</text>
</comment>
<sequence>MDEQPVPSGLSRPESKNPTPERNITLKPLPLPDRKKKKTKAAPQPQRDGKAGPEKSKNGTGRSTRAVLSSGIRKAASRRVVLASYSMITRAKRRSLPLGYKHSNL</sequence>
<dbReference type="AlphaFoldDB" id="A0A177EUL0"/>
<evidence type="ECO:0000256" key="1">
    <source>
        <dbReference type="SAM" id="MobiDB-lite"/>
    </source>
</evidence>
<feature type="region of interest" description="Disordered" evidence="1">
    <location>
        <begin position="1"/>
        <end position="73"/>
    </location>
</feature>
<dbReference type="GeneID" id="34605312"/>
<feature type="compositionally biased region" description="Basic and acidic residues" evidence="1">
    <location>
        <begin position="47"/>
        <end position="57"/>
    </location>
</feature>
<reference evidence="2 3" key="1">
    <citation type="submission" date="2016-03" db="EMBL/GenBank/DDBJ databases">
        <title>Draft genome sequence of the Fonsecaea monophora CBS 269.37.</title>
        <authorList>
            <person name="Bombassaro A."/>
            <person name="Vinicius W.A."/>
            <person name="De Hoog S."/>
            <person name="Sun J."/>
            <person name="Souza E.M."/>
            <person name="Raittz R.T."/>
            <person name="Costa F."/>
            <person name="Leao A.C."/>
            <person name="Tadra-Sfeir M.Z."/>
            <person name="Baura V."/>
            <person name="Balsanelli E."/>
            <person name="Pedrosa F.O."/>
            <person name="Moreno L.F."/>
            <person name="Steffens M.B."/>
            <person name="Xi L."/>
            <person name="Bocca A.L."/>
            <person name="Felipe M.S."/>
            <person name="Teixeira M."/>
            <person name="Telles Filho F.Q."/>
            <person name="Azevedo C.M."/>
            <person name="Gomes R."/>
            <person name="Vicente V.A."/>
        </authorList>
    </citation>
    <scope>NUCLEOTIDE SEQUENCE [LARGE SCALE GENOMIC DNA]</scope>
    <source>
        <strain evidence="2 3">CBS 269.37</strain>
    </source>
</reference>
<keyword evidence="3" id="KW-1185">Reference proteome</keyword>
<proteinExistence type="predicted"/>
<evidence type="ECO:0000313" key="3">
    <source>
        <dbReference type="Proteomes" id="UP000077002"/>
    </source>
</evidence>
<name>A0A177EUL0_9EURO</name>
<evidence type="ECO:0000313" key="2">
    <source>
        <dbReference type="EMBL" id="OAG35648.1"/>
    </source>
</evidence>
<accession>A0A177EUL0</accession>
<dbReference type="EMBL" id="LVKK01000112">
    <property type="protein sequence ID" value="OAG35648.1"/>
    <property type="molecule type" value="Genomic_DNA"/>
</dbReference>
<feature type="compositionally biased region" description="Polar residues" evidence="1">
    <location>
        <begin position="58"/>
        <end position="67"/>
    </location>
</feature>